<organism evidence="17 18">
    <name type="scientific">Thiosulfatimonas sediminis</name>
    <dbReference type="NCBI Taxonomy" id="2675054"/>
    <lineage>
        <taxon>Bacteria</taxon>
        <taxon>Pseudomonadati</taxon>
        <taxon>Pseudomonadota</taxon>
        <taxon>Gammaproteobacteria</taxon>
        <taxon>Thiotrichales</taxon>
        <taxon>Piscirickettsiaceae</taxon>
        <taxon>Thiosulfatimonas</taxon>
    </lineage>
</organism>
<evidence type="ECO:0000256" key="5">
    <source>
        <dbReference type="ARBA" id="ARBA00022741"/>
    </source>
</evidence>
<evidence type="ECO:0000259" key="16">
    <source>
        <dbReference type="PROSITE" id="PS50112"/>
    </source>
</evidence>
<keyword evidence="9" id="KW-0902">Two-component regulatory system</keyword>
<evidence type="ECO:0000256" key="6">
    <source>
        <dbReference type="ARBA" id="ARBA00022777"/>
    </source>
</evidence>
<dbReference type="SUPFAM" id="SSF55874">
    <property type="entry name" value="ATPase domain of HSP90 chaperone/DNA topoisomerase II/histidine kinase"/>
    <property type="match status" value="1"/>
</dbReference>
<evidence type="ECO:0000256" key="2">
    <source>
        <dbReference type="ARBA" id="ARBA00012438"/>
    </source>
</evidence>
<dbReference type="SMART" id="SM00388">
    <property type="entry name" value="HisKA"/>
    <property type="match status" value="1"/>
</dbReference>
<keyword evidence="4" id="KW-0808">Transferase</keyword>
<dbReference type="EMBL" id="AP021889">
    <property type="protein sequence ID" value="BBP45728.1"/>
    <property type="molecule type" value="Genomic_DNA"/>
</dbReference>
<keyword evidence="18" id="KW-1185">Reference proteome</keyword>
<dbReference type="InterPro" id="IPR003594">
    <property type="entry name" value="HATPase_dom"/>
</dbReference>
<dbReference type="AlphaFoldDB" id="A0A6F8PUP5"/>
<proteinExistence type="predicted"/>
<dbReference type="SMART" id="SM00387">
    <property type="entry name" value="HATPase_c"/>
    <property type="match status" value="1"/>
</dbReference>
<comment type="catalytic activity">
    <reaction evidence="1">
        <text>ATP + protein L-histidine = ADP + protein N-phospho-L-histidine.</text>
        <dbReference type="EC" id="2.7.13.3"/>
    </reaction>
</comment>
<dbReference type="Gene3D" id="1.10.287.130">
    <property type="match status" value="1"/>
</dbReference>
<keyword evidence="6 17" id="KW-0418">Kinase</keyword>
<dbReference type="SUPFAM" id="SSF55785">
    <property type="entry name" value="PYP-like sensor domain (PAS domain)"/>
    <property type="match status" value="1"/>
</dbReference>
<dbReference type="CDD" id="cd00082">
    <property type="entry name" value="HisKA"/>
    <property type="match status" value="1"/>
</dbReference>
<feature type="domain" description="Histidine kinase" evidence="15">
    <location>
        <begin position="143"/>
        <end position="357"/>
    </location>
</feature>
<dbReference type="GO" id="GO:0006355">
    <property type="term" value="P:regulation of DNA-templated transcription"/>
    <property type="evidence" value="ECO:0007669"/>
    <property type="project" value="InterPro"/>
</dbReference>
<dbReference type="SMART" id="SM00091">
    <property type="entry name" value="PAS"/>
    <property type="match status" value="1"/>
</dbReference>
<keyword evidence="8" id="KW-0067">ATP-binding</keyword>
<dbReference type="Proteomes" id="UP000501726">
    <property type="component" value="Chromosome"/>
</dbReference>
<dbReference type="GO" id="GO:0000155">
    <property type="term" value="F:phosphorelay sensor kinase activity"/>
    <property type="evidence" value="ECO:0007669"/>
    <property type="project" value="InterPro"/>
</dbReference>
<dbReference type="GO" id="GO:0016787">
    <property type="term" value="F:hydrolase activity"/>
    <property type="evidence" value="ECO:0007669"/>
    <property type="project" value="UniProtKB-KW"/>
</dbReference>
<dbReference type="SUPFAM" id="SSF47384">
    <property type="entry name" value="Homodimeric domain of signal transducing histidine kinase"/>
    <property type="match status" value="1"/>
</dbReference>
<evidence type="ECO:0000256" key="9">
    <source>
        <dbReference type="ARBA" id="ARBA00023012"/>
    </source>
</evidence>
<dbReference type="InterPro" id="IPR004358">
    <property type="entry name" value="Sig_transdc_His_kin-like_C"/>
</dbReference>
<dbReference type="PROSITE" id="PS50112">
    <property type="entry name" value="PAS"/>
    <property type="match status" value="1"/>
</dbReference>
<evidence type="ECO:0000256" key="14">
    <source>
        <dbReference type="ARBA" id="ARBA00043094"/>
    </source>
</evidence>
<dbReference type="KEGG" id="tse:THMIRHAS_11010"/>
<evidence type="ECO:0000259" key="15">
    <source>
        <dbReference type="PROSITE" id="PS50109"/>
    </source>
</evidence>
<dbReference type="Pfam" id="PF00512">
    <property type="entry name" value="HisKA"/>
    <property type="match status" value="1"/>
</dbReference>
<reference evidence="18" key="1">
    <citation type="submission" date="2019-11" db="EMBL/GenBank/DDBJ databases">
        <title>Isolation and characterization of two novel species in the genus Thiomicrorhabdus.</title>
        <authorList>
            <person name="Mochizuki J."/>
            <person name="Kojima H."/>
            <person name="Fukui M."/>
        </authorList>
    </citation>
    <scope>NUCLEOTIDE SEQUENCE [LARGE SCALE GENOMIC DNA]</scope>
    <source>
        <strain evidence="18">aks77</strain>
    </source>
</reference>
<name>A0A6F8PUP5_9GAMM</name>
<gene>
    <name evidence="17" type="ORF">THMIRHAS_11010</name>
</gene>
<dbReference type="Pfam" id="PF02518">
    <property type="entry name" value="HATPase_c"/>
    <property type="match status" value="1"/>
</dbReference>
<dbReference type="InterPro" id="IPR036097">
    <property type="entry name" value="HisK_dim/P_sf"/>
</dbReference>
<dbReference type="PRINTS" id="PR00344">
    <property type="entry name" value="BCTRLSENSOR"/>
</dbReference>
<dbReference type="GO" id="GO:0005524">
    <property type="term" value="F:ATP binding"/>
    <property type="evidence" value="ECO:0007669"/>
    <property type="project" value="UniProtKB-KW"/>
</dbReference>
<dbReference type="Pfam" id="PF00989">
    <property type="entry name" value="PAS"/>
    <property type="match status" value="1"/>
</dbReference>
<evidence type="ECO:0000313" key="17">
    <source>
        <dbReference type="EMBL" id="BBP45728.1"/>
    </source>
</evidence>
<dbReference type="PANTHER" id="PTHR43065:SF16">
    <property type="entry name" value="SENSORY HISTIDINE KINASE_PHOSPHATASE NTRB"/>
    <property type="match status" value="1"/>
</dbReference>
<sequence>MSKQTIQMIQTESDDFFREVLEGLTTAVLWVDRSQTITFMNVAAGEIFQLSPSRVIGTRWHKLMPNLIESLELADEKKITVHEYVVEQSDLFKVRVSCTISPYELGVERGWLFELYNTERHHRIVEEDERWHQYEAGNLLIRTLAHEVKNPLAGILGAAQLLQRRFEPSDKANDFLDIISKEVLRLKNLVDRMLGPKQSNEKEEHNIHELIRYVLQITEGEKPNNVYVKLDYDPSIPEVMIDFEAMVQALLNLVKNAIQAMQQYGGMLTIRTRVEHKFTLGTQTYPLVALISISDEGEGIAPEVFDSIFYPMVSTKKEGTGLGLPVAQNVLRQHDGLIVAESEPGKTTFNVYLPLKQKER</sequence>
<dbReference type="PANTHER" id="PTHR43065">
    <property type="entry name" value="SENSOR HISTIDINE KINASE"/>
    <property type="match status" value="1"/>
</dbReference>
<evidence type="ECO:0000256" key="12">
    <source>
        <dbReference type="ARBA" id="ARBA00039567"/>
    </source>
</evidence>
<evidence type="ECO:0000313" key="18">
    <source>
        <dbReference type="Proteomes" id="UP000501726"/>
    </source>
</evidence>
<keyword evidence="10" id="KW-0535">Nitrogen fixation</keyword>
<feature type="domain" description="PAS" evidence="16">
    <location>
        <begin position="13"/>
        <end position="57"/>
    </location>
</feature>
<dbReference type="Gene3D" id="3.30.565.10">
    <property type="entry name" value="Histidine kinase-like ATPase, C-terminal domain"/>
    <property type="match status" value="1"/>
</dbReference>
<dbReference type="InterPro" id="IPR005467">
    <property type="entry name" value="His_kinase_dom"/>
</dbReference>
<comment type="function">
    <text evidence="11">Member of the two-component regulatory system NtrB/NtrC, which controls expression of the nitrogen-regulated (ntr) genes in response to nitrogen limitation. Under conditions of nitrogen limitation, NtrB autophosphorylates and transfers the phosphoryl group to NtrC. In the presence of nitrogen, acts as a phosphatase that dephosphorylates and inactivates NtrC.</text>
</comment>
<evidence type="ECO:0000256" key="1">
    <source>
        <dbReference type="ARBA" id="ARBA00000085"/>
    </source>
</evidence>
<evidence type="ECO:0000256" key="7">
    <source>
        <dbReference type="ARBA" id="ARBA00022801"/>
    </source>
</evidence>
<dbReference type="Gene3D" id="3.30.450.20">
    <property type="entry name" value="PAS domain"/>
    <property type="match status" value="1"/>
</dbReference>
<dbReference type="EC" id="2.7.13.3" evidence="2"/>
<dbReference type="RefSeq" id="WP_243830891.1">
    <property type="nucleotide sequence ID" value="NZ_AP021889.1"/>
</dbReference>
<dbReference type="NCBIfam" id="NF008293">
    <property type="entry name" value="PRK11073.1"/>
    <property type="match status" value="1"/>
</dbReference>
<keyword evidence="5" id="KW-0547">Nucleotide-binding</keyword>
<evidence type="ECO:0000256" key="8">
    <source>
        <dbReference type="ARBA" id="ARBA00022840"/>
    </source>
</evidence>
<dbReference type="InterPro" id="IPR003661">
    <property type="entry name" value="HisK_dim/P_dom"/>
</dbReference>
<protein>
    <recommendedName>
        <fullName evidence="12">Sensory histidine kinase/phosphatase NtrB</fullName>
        <ecNumber evidence="2">2.7.13.3</ecNumber>
    </recommendedName>
    <alternativeName>
        <fullName evidence="13">Nitrogen regulation protein NR(II)</fullName>
    </alternativeName>
    <alternativeName>
        <fullName evidence="14">Nitrogen regulator II</fullName>
    </alternativeName>
</protein>
<keyword evidence="7" id="KW-0378">Hydrolase</keyword>
<evidence type="ECO:0000256" key="10">
    <source>
        <dbReference type="ARBA" id="ARBA00023231"/>
    </source>
</evidence>
<dbReference type="InterPro" id="IPR035965">
    <property type="entry name" value="PAS-like_dom_sf"/>
</dbReference>
<accession>A0A6F8PUP5</accession>
<evidence type="ECO:0000256" key="3">
    <source>
        <dbReference type="ARBA" id="ARBA00022553"/>
    </source>
</evidence>
<dbReference type="InterPro" id="IPR036890">
    <property type="entry name" value="HATPase_C_sf"/>
</dbReference>
<evidence type="ECO:0000256" key="13">
    <source>
        <dbReference type="ARBA" id="ARBA00042313"/>
    </source>
</evidence>
<evidence type="ECO:0000256" key="4">
    <source>
        <dbReference type="ARBA" id="ARBA00022679"/>
    </source>
</evidence>
<dbReference type="InterPro" id="IPR013767">
    <property type="entry name" value="PAS_fold"/>
</dbReference>
<evidence type="ECO:0000256" key="11">
    <source>
        <dbReference type="ARBA" id="ARBA00037696"/>
    </source>
</evidence>
<dbReference type="InterPro" id="IPR000014">
    <property type="entry name" value="PAS"/>
</dbReference>
<keyword evidence="3" id="KW-0597">Phosphoprotein</keyword>
<dbReference type="PROSITE" id="PS50109">
    <property type="entry name" value="HIS_KIN"/>
    <property type="match status" value="1"/>
</dbReference>